<feature type="non-terminal residue" evidence="5">
    <location>
        <position position="82"/>
    </location>
</feature>
<dbReference type="GO" id="GO:0022625">
    <property type="term" value="C:cytosolic large ribosomal subunit"/>
    <property type="evidence" value="ECO:0007669"/>
    <property type="project" value="TreeGrafter"/>
</dbReference>
<dbReference type="Gene3D" id="2.40.50.100">
    <property type="match status" value="1"/>
</dbReference>
<dbReference type="InterPro" id="IPR001684">
    <property type="entry name" value="Ribosomal_bL27"/>
</dbReference>
<evidence type="ECO:0000313" key="5">
    <source>
        <dbReference type="EMBL" id="GAH71896.1"/>
    </source>
</evidence>
<dbReference type="AlphaFoldDB" id="X1HP12"/>
<evidence type="ECO:0000256" key="1">
    <source>
        <dbReference type="ARBA" id="ARBA00010797"/>
    </source>
</evidence>
<dbReference type="PROSITE" id="PS00831">
    <property type="entry name" value="RIBOSOMAL_L27"/>
    <property type="match status" value="1"/>
</dbReference>
<organism evidence="5">
    <name type="scientific">marine sediment metagenome</name>
    <dbReference type="NCBI Taxonomy" id="412755"/>
    <lineage>
        <taxon>unclassified sequences</taxon>
        <taxon>metagenomes</taxon>
        <taxon>ecological metagenomes</taxon>
    </lineage>
</organism>
<dbReference type="NCBIfam" id="TIGR00062">
    <property type="entry name" value="L27"/>
    <property type="match status" value="1"/>
</dbReference>
<dbReference type="GO" id="GO:0006412">
    <property type="term" value="P:translation"/>
    <property type="evidence" value="ECO:0007669"/>
    <property type="project" value="InterPro"/>
</dbReference>
<sequence length="82" mass="8956">MAHKKGGGSTRYGRDSQSKRLGVKRFAGQEVSAGTILVRQRGTRIKPGNNVGTGRDHTIYALIDGVVKYEPTSNNRRKVSVD</sequence>
<comment type="similarity">
    <text evidence="1">Belongs to the bacterial ribosomal protein bL27 family.</text>
</comment>
<proteinExistence type="inferred from homology"/>
<dbReference type="PANTHER" id="PTHR15893:SF0">
    <property type="entry name" value="LARGE RIBOSOMAL SUBUNIT PROTEIN BL27M"/>
    <property type="match status" value="1"/>
</dbReference>
<keyword evidence="3" id="KW-0687">Ribonucleoprotein</keyword>
<dbReference type="PANTHER" id="PTHR15893">
    <property type="entry name" value="RIBOSOMAL PROTEIN L27"/>
    <property type="match status" value="1"/>
</dbReference>
<gene>
    <name evidence="5" type="ORF">S03H2_53166</name>
</gene>
<dbReference type="SUPFAM" id="SSF110324">
    <property type="entry name" value="Ribosomal L27 protein-like"/>
    <property type="match status" value="1"/>
</dbReference>
<dbReference type="FunFam" id="2.40.50.100:FF:000004">
    <property type="entry name" value="50S ribosomal protein L27"/>
    <property type="match status" value="1"/>
</dbReference>
<evidence type="ECO:0008006" key="6">
    <source>
        <dbReference type="Google" id="ProtNLM"/>
    </source>
</evidence>
<dbReference type="PRINTS" id="PR00063">
    <property type="entry name" value="RIBOSOMALL27"/>
</dbReference>
<dbReference type="Pfam" id="PF01016">
    <property type="entry name" value="Ribosomal_L27"/>
    <property type="match status" value="1"/>
</dbReference>
<dbReference type="EMBL" id="BARU01033830">
    <property type="protein sequence ID" value="GAH71896.1"/>
    <property type="molecule type" value="Genomic_DNA"/>
</dbReference>
<reference evidence="5" key="1">
    <citation type="journal article" date="2014" name="Front. Microbiol.">
        <title>High frequency of phylogenetically diverse reductive dehalogenase-homologous genes in deep subseafloor sedimentary metagenomes.</title>
        <authorList>
            <person name="Kawai M."/>
            <person name="Futagami T."/>
            <person name="Toyoda A."/>
            <person name="Takaki Y."/>
            <person name="Nishi S."/>
            <person name="Hori S."/>
            <person name="Arai W."/>
            <person name="Tsubouchi T."/>
            <person name="Morono Y."/>
            <person name="Uchiyama I."/>
            <person name="Ito T."/>
            <person name="Fujiyama A."/>
            <person name="Inagaki F."/>
            <person name="Takami H."/>
        </authorList>
    </citation>
    <scope>NUCLEOTIDE SEQUENCE</scope>
    <source>
        <strain evidence="5">Expedition CK06-06</strain>
    </source>
</reference>
<evidence type="ECO:0000256" key="3">
    <source>
        <dbReference type="ARBA" id="ARBA00023274"/>
    </source>
</evidence>
<keyword evidence="2" id="KW-0689">Ribosomal protein</keyword>
<dbReference type="GO" id="GO:0003735">
    <property type="term" value="F:structural constituent of ribosome"/>
    <property type="evidence" value="ECO:0007669"/>
    <property type="project" value="InterPro"/>
</dbReference>
<accession>X1HP12</accession>
<protein>
    <recommendedName>
        <fullName evidence="6">50S ribosomal protein L27</fullName>
    </recommendedName>
</protein>
<comment type="caution">
    <text evidence="5">The sequence shown here is derived from an EMBL/GenBank/DDBJ whole genome shotgun (WGS) entry which is preliminary data.</text>
</comment>
<dbReference type="InterPro" id="IPR018261">
    <property type="entry name" value="Ribosomal_bL27_CS"/>
</dbReference>
<evidence type="ECO:0000256" key="2">
    <source>
        <dbReference type="ARBA" id="ARBA00022980"/>
    </source>
</evidence>
<evidence type="ECO:0000256" key="4">
    <source>
        <dbReference type="SAM" id="MobiDB-lite"/>
    </source>
</evidence>
<dbReference type="HAMAP" id="MF_00539">
    <property type="entry name" value="Ribosomal_bL27"/>
    <property type="match status" value="1"/>
</dbReference>
<name>X1HP12_9ZZZZ</name>
<feature type="region of interest" description="Disordered" evidence="4">
    <location>
        <begin position="1"/>
        <end position="23"/>
    </location>
</feature>